<accession>A0A935C6K9</accession>
<protein>
    <submittedName>
        <fullName evidence="1">Uncharacterized protein</fullName>
    </submittedName>
</protein>
<dbReference type="RefSeq" id="WP_201428336.1">
    <property type="nucleotide sequence ID" value="NZ_JAEQMG010000145.1"/>
</dbReference>
<dbReference type="EMBL" id="JAEQMG010000145">
    <property type="protein sequence ID" value="MBK6089628.1"/>
    <property type="molecule type" value="Genomic_DNA"/>
</dbReference>
<keyword evidence="2" id="KW-1185">Reference proteome</keyword>
<reference evidence="1" key="1">
    <citation type="submission" date="2021-01" db="EMBL/GenBank/DDBJ databases">
        <title>Genome public.</title>
        <authorList>
            <person name="Liu C."/>
            <person name="Sun Q."/>
        </authorList>
    </citation>
    <scope>NUCLEOTIDE SEQUENCE</scope>
    <source>
        <strain evidence="1">M6</strain>
    </source>
</reference>
<gene>
    <name evidence="1" type="ORF">JKK62_13430</name>
</gene>
<proteinExistence type="predicted"/>
<dbReference type="AlphaFoldDB" id="A0A935C6K9"/>
<comment type="caution">
    <text evidence="1">The sequence shown here is derived from an EMBL/GenBank/DDBJ whole genome shotgun (WGS) entry which is preliminary data.</text>
</comment>
<dbReference type="Proteomes" id="UP000633365">
    <property type="component" value="Unassembled WGS sequence"/>
</dbReference>
<evidence type="ECO:0000313" key="2">
    <source>
        <dbReference type="Proteomes" id="UP000633365"/>
    </source>
</evidence>
<evidence type="ECO:0000313" key="1">
    <source>
        <dbReference type="EMBL" id="MBK6089628.1"/>
    </source>
</evidence>
<name>A0A935C6K9_9FIRM</name>
<sequence>MISELYAIDEQLVSRYDNIITIGIQSKSGGVWNDPVPLDPSNIVSESLEIEQSICDDKEIKIGGCIPSQLTLSLVDIAEDLSGKQIVVTAQAKYYGDLYPSASLYPREDMYPNVCFTDQYVLFVGPIYSCKKTSNYRIRKLIAFDRMYYPSTILCKNRVYNYLHTYDPQTAPEYTFSTIINWFFSKARLSFDRSGFINRNTVLFLNDTYWQDLADDNTTFLEFYRWLCELNGVFLIEDAPTEISSARAHPRVIFPYQNMNTVYVISSYAINGFDYDDFITKEIRWGQFKFNKSRRRVFFHVDPYEGYSRYYSDNPVLNSIADWSYVQPIIENLEEAYSTDHTAKITGSVYRYRPFKASIFNRWWVQVGDRIRLPTNDPEVPFVESIVLSRKIKGMYGLTVEIEAKGVEIMGKENDEEINE</sequence>
<organism evidence="1 2">
    <name type="scientific">Ruminococcus difficilis</name>
    <dbReference type="NCBI Taxonomy" id="2763069"/>
    <lineage>
        <taxon>Bacteria</taxon>
        <taxon>Bacillati</taxon>
        <taxon>Bacillota</taxon>
        <taxon>Clostridia</taxon>
        <taxon>Eubacteriales</taxon>
        <taxon>Oscillospiraceae</taxon>
        <taxon>Ruminococcus</taxon>
    </lineage>
</organism>